<comment type="similarity">
    <text evidence="2">Belongs to the FAD-binding monooxygenase family.</text>
</comment>
<keyword evidence="4" id="KW-0274">FAD</keyword>
<keyword evidence="3" id="KW-0285">Flavoprotein</keyword>
<dbReference type="SUPFAM" id="SSF51905">
    <property type="entry name" value="FAD/NAD(P)-binding domain"/>
    <property type="match status" value="2"/>
</dbReference>
<evidence type="ECO:0000313" key="8">
    <source>
        <dbReference type="Proteomes" id="UP000754644"/>
    </source>
</evidence>
<evidence type="ECO:0000256" key="5">
    <source>
        <dbReference type="ARBA" id="ARBA00022857"/>
    </source>
</evidence>
<comment type="caution">
    <text evidence="7">The sequence shown here is derived from an EMBL/GenBank/DDBJ whole genome shotgun (WGS) entry which is preliminary data.</text>
</comment>
<name>A0A972VWQ1_9GAMM</name>
<keyword evidence="5" id="KW-0521">NADP</keyword>
<evidence type="ECO:0000256" key="1">
    <source>
        <dbReference type="ARBA" id="ARBA00001974"/>
    </source>
</evidence>
<feature type="non-terminal residue" evidence="7">
    <location>
        <position position="1"/>
    </location>
</feature>
<dbReference type="InterPro" id="IPR036188">
    <property type="entry name" value="FAD/NAD-bd_sf"/>
</dbReference>
<dbReference type="InterPro" id="IPR050775">
    <property type="entry name" value="FAD-binding_Monooxygenases"/>
</dbReference>
<dbReference type="PANTHER" id="PTHR43098">
    <property type="entry name" value="L-ORNITHINE N(5)-MONOOXYGENASE-RELATED"/>
    <property type="match status" value="1"/>
</dbReference>
<dbReference type="Proteomes" id="UP000754644">
    <property type="component" value="Unassembled WGS sequence"/>
</dbReference>
<dbReference type="EMBL" id="JABMOJ010000182">
    <property type="protein sequence ID" value="NQV64704.1"/>
    <property type="molecule type" value="Genomic_DNA"/>
</dbReference>
<dbReference type="PANTHER" id="PTHR43098:SF2">
    <property type="entry name" value="FAD-BINDING MONOOXYGENASE AUSB-RELATED"/>
    <property type="match status" value="1"/>
</dbReference>
<gene>
    <name evidence="7" type="ORF">HQ497_04995</name>
</gene>
<accession>A0A972VWQ1</accession>
<evidence type="ECO:0000256" key="6">
    <source>
        <dbReference type="ARBA" id="ARBA00023002"/>
    </source>
</evidence>
<dbReference type="AlphaFoldDB" id="A0A972VWQ1"/>
<comment type="cofactor">
    <cofactor evidence="1">
        <name>FAD</name>
        <dbReference type="ChEBI" id="CHEBI:57692"/>
    </cofactor>
</comment>
<evidence type="ECO:0000256" key="4">
    <source>
        <dbReference type="ARBA" id="ARBA00022827"/>
    </source>
</evidence>
<keyword evidence="6" id="KW-0560">Oxidoreductase</keyword>
<protein>
    <submittedName>
        <fullName evidence="7">NAD(P)/FAD-dependent oxidoreductase</fullName>
    </submittedName>
</protein>
<evidence type="ECO:0000256" key="3">
    <source>
        <dbReference type="ARBA" id="ARBA00022630"/>
    </source>
</evidence>
<evidence type="ECO:0000313" key="7">
    <source>
        <dbReference type="EMBL" id="NQV64704.1"/>
    </source>
</evidence>
<evidence type="ECO:0000256" key="2">
    <source>
        <dbReference type="ARBA" id="ARBA00010139"/>
    </source>
</evidence>
<dbReference type="Gene3D" id="3.50.50.60">
    <property type="entry name" value="FAD/NAD(P)-binding domain"/>
    <property type="match status" value="2"/>
</dbReference>
<sequence>LWHISTDRGDTMKARFVICANGTLSKPKLAKIHGIESFQGHSFHTSRWDYDYTGNDLSKLRDKVVGIIGTGATAVQAVPQLAAAAKQLYVFQRTPSSIDVRDDWPTDPNWARKLAPGWQAKRRARALTARELTPEQQAAQAKLSREEKIQSQENANIDYMMRIHTRIDSIVQDQATADALKPWYMFMCKRPCFHNDYLPAYNRPNVELVDTHGQGINEITAQGPVFADKQYAVDLLIYATGFEVQKTGIYNQIIGESGLDLNDKYSTGMRTLLGIHTSGYPNLFIMGGYQASFQFNLTDMLQTQGDHIAACIAYAREQGYQTIDPTPEAEAWWVQEVIDHRGKTGRNQECTPGYYNFEGEEQRRQDGNYNGGFRQYFTHMAEVREKMADNFVFTQKVASTTDG</sequence>
<organism evidence="7 8">
    <name type="scientific">SAR86 cluster bacterium</name>
    <dbReference type="NCBI Taxonomy" id="2030880"/>
    <lineage>
        <taxon>Bacteria</taxon>
        <taxon>Pseudomonadati</taxon>
        <taxon>Pseudomonadota</taxon>
        <taxon>Gammaproteobacteria</taxon>
        <taxon>SAR86 cluster</taxon>
    </lineage>
</organism>
<proteinExistence type="inferred from homology"/>
<dbReference type="GO" id="GO:0016491">
    <property type="term" value="F:oxidoreductase activity"/>
    <property type="evidence" value="ECO:0007669"/>
    <property type="project" value="UniProtKB-KW"/>
</dbReference>
<reference evidence="7" key="1">
    <citation type="submission" date="2020-05" db="EMBL/GenBank/DDBJ databases">
        <title>Sulfur intermediates as new biogeochemical hubs in an aquatic model microbial ecosystem.</title>
        <authorList>
            <person name="Vigneron A."/>
        </authorList>
    </citation>
    <scope>NUCLEOTIDE SEQUENCE</scope>
    <source>
        <strain evidence="7">Bin.250</strain>
    </source>
</reference>